<evidence type="ECO:0000256" key="9">
    <source>
        <dbReference type="SAM" id="MobiDB-lite"/>
    </source>
</evidence>
<evidence type="ECO:0000256" key="7">
    <source>
        <dbReference type="ARBA" id="ARBA00023014"/>
    </source>
</evidence>
<keyword evidence="6 8" id="KW-0408">Iron</keyword>
<dbReference type="InterPro" id="IPR019554">
    <property type="entry name" value="Soluble_ligand-bd"/>
</dbReference>
<dbReference type="InterPro" id="IPR017900">
    <property type="entry name" value="4Fe4S_Fe_S_CS"/>
</dbReference>
<dbReference type="Gene3D" id="3.40.50.11540">
    <property type="entry name" value="NADH-ubiquinone oxidoreductase 51kDa subunit"/>
    <property type="match status" value="1"/>
</dbReference>
<gene>
    <name evidence="8" type="primary">rnfC</name>
    <name evidence="11" type="ordered locus">Sbal195_2110</name>
</gene>
<dbReference type="SUPFAM" id="SSF46548">
    <property type="entry name" value="alpha-helical ferredoxin"/>
    <property type="match status" value="1"/>
</dbReference>
<protein>
    <recommendedName>
        <fullName evidence="8">Ion-translocating oxidoreductase complex subunit C</fullName>
        <ecNumber evidence="8">7.-.-.-</ecNumber>
    </recommendedName>
    <alternativeName>
        <fullName evidence="8">Rnf electron transport complex subunit C</fullName>
    </alternativeName>
</protein>
<feature type="region of interest" description="Disordered" evidence="9">
    <location>
        <begin position="554"/>
        <end position="582"/>
    </location>
</feature>
<comment type="similarity">
    <text evidence="8">Belongs to the 4Fe4S bacterial-type ferredoxin family. RnfC subfamily.</text>
</comment>
<dbReference type="RefSeq" id="WP_012197054.1">
    <property type="nucleotide sequence ID" value="NC_009997.1"/>
</dbReference>
<dbReference type="NCBIfam" id="NF003454">
    <property type="entry name" value="PRK05035.1"/>
    <property type="match status" value="1"/>
</dbReference>
<evidence type="ECO:0000256" key="1">
    <source>
        <dbReference type="ARBA" id="ARBA00022448"/>
    </source>
</evidence>
<evidence type="ECO:0000256" key="8">
    <source>
        <dbReference type="HAMAP-Rule" id="MF_00461"/>
    </source>
</evidence>
<dbReference type="Pfam" id="PF10531">
    <property type="entry name" value="SLBB"/>
    <property type="match status" value="1"/>
</dbReference>
<evidence type="ECO:0000256" key="3">
    <source>
        <dbReference type="ARBA" id="ARBA00022723"/>
    </source>
</evidence>
<dbReference type="PROSITE" id="PS00198">
    <property type="entry name" value="4FE4S_FER_1"/>
    <property type="match status" value="1"/>
</dbReference>
<dbReference type="Gene3D" id="3.30.70.20">
    <property type="match status" value="1"/>
</dbReference>
<feature type="binding site" evidence="8">
    <location>
        <position position="418"/>
    </location>
    <ligand>
        <name>[4Fe-4S] cluster</name>
        <dbReference type="ChEBI" id="CHEBI:49883"/>
        <label>2</label>
    </ligand>
</feature>
<keyword evidence="7 8" id="KW-0411">Iron-sulfur</keyword>
<dbReference type="Pfam" id="PF13375">
    <property type="entry name" value="RnfC_N"/>
    <property type="match status" value="1"/>
</dbReference>
<accession>A9L0J9</accession>
<keyword evidence="8" id="KW-1278">Translocase</keyword>
<dbReference type="GO" id="GO:0009055">
    <property type="term" value="F:electron transfer activity"/>
    <property type="evidence" value="ECO:0007669"/>
    <property type="project" value="InterPro"/>
</dbReference>
<dbReference type="FunFam" id="3.30.70.20:FF:000044">
    <property type="entry name" value="Ion-translocating oxidoreductase complex subunit C"/>
    <property type="match status" value="1"/>
</dbReference>
<dbReference type="GO" id="GO:0046872">
    <property type="term" value="F:metal ion binding"/>
    <property type="evidence" value="ECO:0007669"/>
    <property type="project" value="UniProtKB-KW"/>
</dbReference>
<keyword evidence="2 8" id="KW-0004">4Fe-4S</keyword>
<dbReference type="GO" id="GO:0005886">
    <property type="term" value="C:plasma membrane"/>
    <property type="evidence" value="ECO:0007669"/>
    <property type="project" value="UniProtKB-SubCell"/>
</dbReference>
<keyword evidence="8" id="KW-0472">Membrane</keyword>
<dbReference type="HOGENOM" id="CLU_010808_5_1_6"/>
<comment type="function">
    <text evidence="8">Part of a membrane-bound complex that couples electron transfer with translocation of ions across the membrane.</text>
</comment>
<keyword evidence="1 8" id="KW-0813">Transport</keyword>
<keyword evidence="5 8" id="KW-0249">Electron transport</keyword>
<keyword evidence="8" id="KW-0997">Cell inner membrane</keyword>
<dbReference type="InterPro" id="IPR010208">
    <property type="entry name" value="Ion_transpt_RnfC/RsxC"/>
</dbReference>
<evidence type="ECO:0000256" key="2">
    <source>
        <dbReference type="ARBA" id="ARBA00022485"/>
    </source>
</evidence>
<evidence type="ECO:0000259" key="10">
    <source>
        <dbReference type="PROSITE" id="PS51379"/>
    </source>
</evidence>
<dbReference type="InterPro" id="IPR017896">
    <property type="entry name" value="4Fe4S_Fe-S-bd"/>
</dbReference>
<dbReference type="GO" id="GO:0051539">
    <property type="term" value="F:4 iron, 4 sulfur cluster binding"/>
    <property type="evidence" value="ECO:0007669"/>
    <property type="project" value="UniProtKB-KW"/>
</dbReference>
<feature type="compositionally biased region" description="Polar residues" evidence="9">
    <location>
        <begin position="619"/>
        <end position="637"/>
    </location>
</feature>
<feature type="compositionally biased region" description="Polar residues" evidence="9">
    <location>
        <begin position="562"/>
        <end position="582"/>
    </location>
</feature>
<dbReference type="Pfam" id="PF01512">
    <property type="entry name" value="Complex1_51K"/>
    <property type="match status" value="1"/>
</dbReference>
<dbReference type="PANTHER" id="PTHR43034:SF2">
    <property type="entry name" value="ION-TRANSLOCATING OXIDOREDUCTASE COMPLEX SUBUNIT C"/>
    <property type="match status" value="1"/>
</dbReference>
<name>A9L0J9_SHEB9</name>
<dbReference type="EMBL" id="CP000891">
    <property type="protein sequence ID" value="ABX49279.1"/>
    <property type="molecule type" value="Genomic_DNA"/>
</dbReference>
<dbReference type="AlphaFoldDB" id="A9L0J9"/>
<feature type="binding site" evidence="8">
    <location>
        <position position="424"/>
    </location>
    <ligand>
        <name>[4Fe-4S] cluster</name>
        <dbReference type="ChEBI" id="CHEBI:49883"/>
        <label>2</label>
    </ligand>
</feature>
<feature type="binding site" evidence="8">
    <location>
        <position position="421"/>
    </location>
    <ligand>
        <name>[4Fe-4S] cluster</name>
        <dbReference type="ChEBI" id="CHEBI:49883"/>
        <label>2</label>
    </ligand>
</feature>
<sequence length="888" mass="92197">MLTLLDQLDKGTLWRSPGGIHPPEVKFLSNATPIGKMPLASTYLVPVPQVGENCTLAVKVGDSVLKGTPLTQGTSIWHLPVHAPTSGTIVAIEPRASNHASALPVNTCVIAADGKDTWCELVQHQLDDLSNQQIVDKVRSAGIAGMGGAAFPTHIKLNPVSEIDLVIINGVECEPYISADDRLMREYSQDILAGIGIIHRLLTPKRIVIAIEDNKPEAAKAMQAAVSQCGLPAGSIRVTVIPTKYPSGGEKQLIQIITGREVPSGAIPAKLGIVVHNVGTAYAINQAVTQGKPLVERVVTVTGTNVGKPGNYWLPIGTPVDHVLTATEFTPEPDQKVIIGGPMMGHALANIQVPILKGTNCILVPSSQEIGSTPEEKACIRCGECATACPALLLPQQLFWHAKAEEYDKAASYNLKDCIECGCCSYVCPSDIPLVEYYRIAKSALKQAADEKQQAERAKQRFDARLARLEEEKLAREAKAKEASERRQASMTGTDKNAVAEAMARIAAKKAAAAQAVTGESITEESSVTTTGSTEVPKGKAAVAAAIARAKAKKAAQANADGTDTNGAETDSTKTDNAVNVDANDSISATDVIAQEAPLSQKDKVAAAIARAKAKKAAQQTDTAPLESTETADNTPALSADNDKKAKVAAAVARAKAKKAAQQVETAASDTEVSNTDVSVSDVSVSDVNDAEAIKKAKVAAAVARAKAKKAAQQAETNAENGLNQTATPAVDSAANVQAVDSTASAETAVNAVATDIEVSITDVSINDAEAIKKAKVAAAVARAKAKKIAAASTESKTDAEIESVDDIQTEANVASPSIAATLDTAATEADAVLPSVGSTAEPIETAPLSSDELKKARIAATIAKAKAKKAALAQEANASSDSSVTND</sequence>
<dbReference type="EC" id="7.-.-.-" evidence="8"/>
<keyword evidence="8" id="KW-1003">Cell membrane</keyword>
<dbReference type="KEGG" id="sbn:Sbal195_2110"/>
<evidence type="ECO:0000313" key="12">
    <source>
        <dbReference type="Proteomes" id="UP000000770"/>
    </source>
</evidence>
<dbReference type="Pfam" id="PF12838">
    <property type="entry name" value="Fer4_7"/>
    <property type="match status" value="1"/>
</dbReference>
<evidence type="ECO:0000256" key="5">
    <source>
        <dbReference type="ARBA" id="ARBA00022982"/>
    </source>
</evidence>
<feature type="compositionally biased region" description="Basic and acidic residues" evidence="9">
    <location>
        <begin position="477"/>
        <end position="488"/>
    </location>
</feature>
<dbReference type="InterPro" id="IPR011538">
    <property type="entry name" value="Nuo51_FMN-bd"/>
</dbReference>
<comment type="cofactor">
    <cofactor evidence="8">
        <name>[4Fe-4S] cluster</name>
        <dbReference type="ChEBI" id="CHEBI:49883"/>
    </cofactor>
    <text evidence="8">Binds 2 [4Fe-4S] clusters per subunit.</text>
</comment>
<feature type="binding site" evidence="8">
    <location>
        <position position="428"/>
    </location>
    <ligand>
        <name>[4Fe-4S] cluster</name>
        <dbReference type="ChEBI" id="CHEBI:49883"/>
        <label>1</label>
    </ligand>
</feature>
<keyword evidence="3 8" id="KW-0479">Metal-binding</keyword>
<comment type="subunit">
    <text evidence="8">The complex is composed of six subunits: RnfA, RnfB, RnfC, RnfD, RnfE and RnfG.</text>
</comment>
<dbReference type="Proteomes" id="UP000000770">
    <property type="component" value="Chromosome"/>
</dbReference>
<feature type="binding site" evidence="8">
    <location>
        <position position="379"/>
    </location>
    <ligand>
        <name>[4Fe-4S] cluster</name>
        <dbReference type="ChEBI" id="CHEBI:49883"/>
        <label>1</label>
    </ligand>
</feature>
<feature type="region of interest" description="Disordered" evidence="9">
    <location>
        <begin position="477"/>
        <end position="496"/>
    </location>
</feature>
<comment type="subcellular location">
    <subcellularLocation>
        <location evidence="8">Cell inner membrane</location>
        <topology evidence="8">Peripheral membrane protein</topology>
    </subcellularLocation>
</comment>
<dbReference type="InterPro" id="IPR026902">
    <property type="entry name" value="RnfC_N"/>
</dbReference>
<organism evidence="11 12">
    <name type="scientific">Shewanella baltica (strain OS195)</name>
    <dbReference type="NCBI Taxonomy" id="399599"/>
    <lineage>
        <taxon>Bacteria</taxon>
        <taxon>Pseudomonadati</taxon>
        <taxon>Pseudomonadota</taxon>
        <taxon>Gammaproteobacteria</taxon>
        <taxon>Alteromonadales</taxon>
        <taxon>Shewanellaceae</taxon>
        <taxon>Shewanella</taxon>
    </lineage>
</organism>
<dbReference type="PANTHER" id="PTHR43034">
    <property type="entry name" value="ION-TRANSLOCATING OXIDOREDUCTASE COMPLEX SUBUNIT C"/>
    <property type="match status" value="1"/>
</dbReference>
<feature type="binding site" evidence="8">
    <location>
        <position position="389"/>
    </location>
    <ligand>
        <name>[4Fe-4S] cluster</name>
        <dbReference type="ChEBI" id="CHEBI:49883"/>
        <label>2</label>
    </ligand>
</feature>
<evidence type="ECO:0000256" key="6">
    <source>
        <dbReference type="ARBA" id="ARBA00023004"/>
    </source>
</evidence>
<keyword evidence="4 8" id="KW-0677">Repeat</keyword>
<proteinExistence type="inferred from homology"/>
<reference evidence="11 12" key="1">
    <citation type="submission" date="2007-11" db="EMBL/GenBank/DDBJ databases">
        <title>Complete sequence of chromosome of Shewanella baltica OS195.</title>
        <authorList>
            <consortium name="US DOE Joint Genome Institute"/>
            <person name="Copeland A."/>
            <person name="Lucas S."/>
            <person name="Lapidus A."/>
            <person name="Barry K."/>
            <person name="Glavina del Rio T."/>
            <person name="Dalin E."/>
            <person name="Tice H."/>
            <person name="Pitluck S."/>
            <person name="Chain P."/>
            <person name="Malfatti S."/>
            <person name="Shin M."/>
            <person name="Vergez L."/>
            <person name="Schmutz J."/>
            <person name="Larimer F."/>
            <person name="Land M."/>
            <person name="Hauser L."/>
            <person name="Kyrpides N."/>
            <person name="Kim E."/>
            <person name="Brettar I."/>
            <person name="Rodrigues J."/>
            <person name="Konstantinidis K."/>
            <person name="Klappenbach J."/>
            <person name="Hofle M."/>
            <person name="Tiedje J."/>
            <person name="Richardson P."/>
        </authorList>
    </citation>
    <scope>NUCLEOTIDE SEQUENCE [LARGE SCALE GENOMIC DNA]</scope>
    <source>
        <strain evidence="11 12">OS195</strain>
    </source>
</reference>
<dbReference type="PROSITE" id="PS51379">
    <property type="entry name" value="4FE4S_FER_2"/>
    <property type="match status" value="2"/>
</dbReference>
<evidence type="ECO:0000313" key="11">
    <source>
        <dbReference type="EMBL" id="ABX49279.1"/>
    </source>
</evidence>
<feature type="domain" description="4Fe-4S ferredoxin-type" evidence="10">
    <location>
        <begin position="409"/>
        <end position="438"/>
    </location>
</feature>
<dbReference type="HAMAP" id="MF_00461">
    <property type="entry name" value="RsxC_RnfC"/>
    <property type="match status" value="1"/>
</dbReference>
<feature type="domain" description="4Fe-4S ferredoxin-type" evidence="10">
    <location>
        <begin position="370"/>
        <end position="397"/>
    </location>
</feature>
<evidence type="ECO:0000256" key="4">
    <source>
        <dbReference type="ARBA" id="ARBA00022737"/>
    </source>
</evidence>
<feature type="binding site" evidence="8">
    <location>
        <position position="385"/>
    </location>
    <ligand>
        <name>[4Fe-4S] cluster</name>
        <dbReference type="ChEBI" id="CHEBI:49883"/>
        <label>1</label>
    </ligand>
</feature>
<feature type="region of interest" description="Disordered" evidence="9">
    <location>
        <begin position="616"/>
        <end position="643"/>
    </location>
</feature>
<dbReference type="InterPro" id="IPR037225">
    <property type="entry name" value="Nuo51_FMN-bd_sf"/>
</dbReference>
<dbReference type="GeneID" id="11772260"/>
<dbReference type="NCBIfam" id="TIGR01945">
    <property type="entry name" value="rnfC"/>
    <property type="match status" value="1"/>
</dbReference>
<feature type="binding site" evidence="8">
    <location>
        <position position="382"/>
    </location>
    <ligand>
        <name>[4Fe-4S] cluster</name>
        <dbReference type="ChEBI" id="CHEBI:49883"/>
        <label>1</label>
    </ligand>
</feature>
<dbReference type="GO" id="GO:0022900">
    <property type="term" value="P:electron transport chain"/>
    <property type="evidence" value="ECO:0007669"/>
    <property type="project" value="UniProtKB-UniRule"/>
</dbReference>
<dbReference type="SUPFAM" id="SSF142019">
    <property type="entry name" value="Nqo1 FMN-binding domain-like"/>
    <property type="match status" value="1"/>
</dbReference>